<organism evidence="2 3">
    <name type="scientific">Eimeria praecox</name>
    <dbReference type="NCBI Taxonomy" id="51316"/>
    <lineage>
        <taxon>Eukaryota</taxon>
        <taxon>Sar</taxon>
        <taxon>Alveolata</taxon>
        <taxon>Apicomplexa</taxon>
        <taxon>Conoidasida</taxon>
        <taxon>Coccidia</taxon>
        <taxon>Eucoccidiorida</taxon>
        <taxon>Eimeriorina</taxon>
        <taxon>Eimeriidae</taxon>
        <taxon>Eimeria</taxon>
    </lineage>
</organism>
<name>U6H0B5_9EIME</name>
<keyword evidence="3" id="KW-1185">Reference proteome</keyword>
<gene>
    <name evidence="2" type="ORF">EPH_0060030</name>
</gene>
<reference evidence="2" key="2">
    <citation type="submission" date="2013-10" db="EMBL/GenBank/DDBJ databases">
        <authorList>
            <person name="Aslett M."/>
        </authorList>
    </citation>
    <scope>NUCLEOTIDE SEQUENCE [LARGE SCALE GENOMIC DNA]</scope>
    <source>
        <strain evidence="2">Houghton</strain>
    </source>
</reference>
<evidence type="ECO:0000313" key="2">
    <source>
        <dbReference type="EMBL" id="CDI84913.1"/>
    </source>
</evidence>
<feature type="compositionally biased region" description="Low complexity" evidence="1">
    <location>
        <begin position="9"/>
        <end position="22"/>
    </location>
</feature>
<evidence type="ECO:0000256" key="1">
    <source>
        <dbReference type="SAM" id="MobiDB-lite"/>
    </source>
</evidence>
<accession>U6H0B5</accession>
<reference evidence="2" key="1">
    <citation type="submission" date="2013-10" db="EMBL/GenBank/DDBJ databases">
        <title>Genomic analysis of the causative agents of coccidiosis in chickens.</title>
        <authorList>
            <person name="Reid A.J."/>
            <person name="Blake D."/>
            <person name="Billington K."/>
            <person name="Browne H."/>
            <person name="Dunn M."/>
            <person name="Hung S."/>
            <person name="Kawahara F."/>
            <person name="Miranda-Saavedra D."/>
            <person name="Mourier T."/>
            <person name="Nagra H."/>
            <person name="Otto T.D."/>
            <person name="Rawlings N."/>
            <person name="Sanchez A."/>
            <person name="Sanders M."/>
            <person name="Subramaniam C."/>
            <person name="Tay Y."/>
            <person name="Dear P."/>
            <person name="Doerig C."/>
            <person name="Gruber A."/>
            <person name="Parkinson J."/>
            <person name="Shirley M."/>
            <person name="Wan K.L."/>
            <person name="Berriman M."/>
            <person name="Tomley F."/>
            <person name="Pain A."/>
        </authorList>
    </citation>
    <scope>NUCLEOTIDE SEQUENCE [LARGE SCALE GENOMIC DNA]</scope>
    <source>
        <strain evidence="2">Houghton</strain>
    </source>
</reference>
<feature type="region of interest" description="Disordered" evidence="1">
    <location>
        <begin position="1"/>
        <end position="23"/>
    </location>
</feature>
<evidence type="ECO:0000313" key="3">
    <source>
        <dbReference type="Proteomes" id="UP000018201"/>
    </source>
</evidence>
<sequence>MLLGSDPLQQQQHEQQQQQQQQRFAVTQRDAELPWGANVSVEAVADIPGFCLRAALLTTRTPVRRRLLRHLHHQKQLQPQHMRLIRIMQGSALRLCKC</sequence>
<protein>
    <submittedName>
        <fullName evidence="2">Uncharacterized protein</fullName>
    </submittedName>
</protein>
<dbReference type="VEuPathDB" id="ToxoDB:EPH_0060030"/>
<dbReference type="EMBL" id="HG693157">
    <property type="protein sequence ID" value="CDI84913.1"/>
    <property type="molecule type" value="Genomic_DNA"/>
</dbReference>
<dbReference type="Proteomes" id="UP000018201">
    <property type="component" value="Unassembled WGS sequence"/>
</dbReference>
<proteinExistence type="predicted"/>
<dbReference type="AlphaFoldDB" id="U6H0B5"/>